<keyword evidence="2" id="KW-1185">Reference proteome</keyword>
<dbReference type="EMBL" id="CAJNDS010002512">
    <property type="protein sequence ID" value="CAE7504962.1"/>
    <property type="molecule type" value="Genomic_DNA"/>
</dbReference>
<name>A0A812SWQ7_9DINO</name>
<evidence type="ECO:0000313" key="1">
    <source>
        <dbReference type="EMBL" id="CAE7504962.1"/>
    </source>
</evidence>
<proteinExistence type="predicted"/>
<evidence type="ECO:0000313" key="2">
    <source>
        <dbReference type="Proteomes" id="UP000604046"/>
    </source>
</evidence>
<gene>
    <name evidence="1" type="ORF">SNAT2548_LOCUS28282</name>
</gene>
<dbReference type="AlphaFoldDB" id="A0A812SWQ7"/>
<reference evidence="1" key="1">
    <citation type="submission" date="2021-02" db="EMBL/GenBank/DDBJ databases">
        <authorList>
            <person name="Dougan E. K."/>
            <person name="Rhodes N."/>
            <person name="Thang M."/>
            <person name="Chan C."/>
        </authorList>
    </citation>
    <scope>NUCLEOTIDE SEQUENCE</scope>
</reference>
<accession>A0A812SWQ7</accession>
<sequence length="200" mass="22550">MRAKQPSPLQQAFYEVFCSQAPWLCSSTFDCLNSTGMLPTKEVLEKQITTSGQPNLLSWCYFQTSWDTVVKSCLVDHDLLRSARQIFHQAVQKHPQEEADASFCFMNGLCQDPDLSANSTLAEATNVCDRRYPEPQGWKSIGFDDPALKEPTGSMKLAEAKAKVACAQGGYHCQAVYCQETYCKMDEYKQKFAHYSQETV</sequence>
<organism evidence="1 2">
    <name type="scientific">Symbiodinium natans</name>
    <dbReference type="NCBI Taxonomy" id="878477"/>
    <lineage>
        <taxon>Eukaryota</taxon>
        <taxon>Sar</taxon>
        <taxon>Alveolata</taxon>
        <taxon>Dinophyceae</taxon>
        <taxon>Suessiales</taxon>
        <taxon>Symbiodiniaceae</taxon>
        <taxon>Symbiodinium</taxon>
    </lineage>
</organism>
<dbReference type="Proteomes" id="UP000604046">
    <property type="component" value="Unassembled WGS sequence"/>
</dbReference>
<dbReference type="OrthoDB" id="406636at2759"/>
<protein>
    <submittedName>
        <fullName evidence="1">Uncharacterized protein</fullName>
    </submittedName>
</protein>
<comment type="caution">
    <text evidence="1">The sequence shown here is derived from an EMBL/GenBank/DDBJ whole genome shotgun (WGS) entry which is preliminary data.</text>
</comment>